<name>A0A928YR74_9SPHI</name>
<dbReference type="Gene3D" id="1.10.3210.10">
    <property type="entry name" value="Hypothetical protein af1432"/>
    <property type="match status" value="1"/>
</dbReference>
<dbReference type="EMBL" id="PRDK01000009">
    <property type="protein sequence ID" value="MBE8715016.1"/>
    <property type="molecule type" value="Genomic_DNA"/>
</dbReference>
<dbReference type="InterPro" id="IPR004811">
    <property type="entry name" value="RelA/Spo_fam"/>
</dbReference>
<comment type="function">
    <text evidence="1">In eubacteria ppGpp (guanosine 3'-diphosphate 5'-diphosphate) is a mediator of the stringent response that coordinates a variety of cellular activities in response to changes in nutritional abundance.</text>
</comment>
<comment type="similarity">
    <text evidence="1">Belongs to the relA/spoT family.</text>
</comment>
<dbReference type="InterPro" id="IPR003607">
    <property type="entry name" value="HD/PDEase_dom"/>
</dbReference>
<sequence>MEEYVIDIDAENKEIRKRYRALLRACKPTLQKGDKQQIRKAFDLALECHKDMRRKSGEPYIYHPIAVAQIAAEEIGLGTTSIVCALLHDVVEDTHLTLQDIEEQFGKKVARIIDGLTKISGIFDPNSSMQAENFRKMLLTLADDVRVILIKLADRLHNMRTMEFMARHKQLKIASETSYLYAPLAHRLGLYAIKSELEDLSMKYTDPDTYKFIAKKLNEKKAERERFVTDFITPINEILAEQGIEASVFGRPKSIHSIWNKMRKKSIPFEEVYDLFAIRVIIDTDDDKEKTECWKVYSIITDLYRPNPDRLRDWVSSPKGNGYESLHTTVMGPRGQWVEVQIRTRRMNEIAEKGFAAHWKYKESNSDSGLDNWIQKIRDILSNSEQSALDFVDDFKMNLFSDEIFIFTPKGTLVQLPNGATALDFAFEIHSDIGATCIGAKVNHKLVPLSHTLQNGDQVEIITSSKQTPKEDWLNFVVTAKAKSKIRSSLKEEKRRVAEDGKEILERKLKSLKITYNTDNINKISNYFKFPSSQELFYNVAKGSIDIKNLREFVASEKSEDPNHNQFQAHINGLVEKINKKEVDTILIGDDYQQVDYTLAPCCNPIPGDDIFGFLTVNDGIKIHRTSCPNASKLMANYGYRILKAKWASSKNDVAFLTGLRIVGIDDVGLVNKITMVISHEFNVNIRSLSISSNEGIFEGNIMVFVNDTQQLDNLIINLKHIPGITGVTRFEYES</sequence>
<dbReference type="PANTHER" id="PTHR21262:SF31">
    <property type="entry name" value="GTP PYROPHOSPHOKINASE"/>
    <property type="match status" value="1"/>
</dbReference>
<feature type="domain" description="TGS" evidence="2">
    <location>
        <begin position="402"/>
        <end position="463"/>
    </location>
</feature>
<dbReference type="InterPro" id="IPR012676">
    <property type="entry name" value="TGS-like"/>
</dbReference>
<evidence type="ECO:0000256" key="1">
    <source>
        <dbReference type="RuleBase" id="RU003847"/>
    </source>
</evidence>
<dbReference type="GO" id="GO:0005886">
    <property type="term" value="C:plasma membrane"/>
    <property type="evidence" value="ECO:0007669"/>
    <property type="project" value="TreeGrafter"/>
</dbReference>
<dbReference type="Gene3D" id="3.30.70.260">
    <property type="match status" value="1"/>
</dbReference>
<evidence type="ECO:0000313" key="3">
    <source>
        <dbReference type="EMBL" id="MBE8715016.1"/>
    </source>
</evidence>
<proteinExistence type="inferred from homology"/>
<dbReference type="CDD" id="cd05399">
    <property type="entry name" value="NT_Rel-Spo_like"/>
    <property type="match status" value="1"/>
</dbReference>
<dbReference type="SUPFAM" id="SSF81301">
    <property type="entry name" value="Nucleotidyltransferase"/>
    <property type="match status" value="1"/>
</dbReference>
<dbReference type="InterPro" id="IPR043519">
    <property type="entry name" value="NT_sf"/>
</dbReference>
<dbReference type="SMART" id="SM00954">
    <property type="entry name" value="RelA_SpoT"/>
    <property type="match status" value="1"/>
</dbReference>
<dbReference type="CDD" id="cd00077">
    <property type="entry name" value="HDc"/>
    <property type="match status" value="1"/>
</dbReference>
<dbReference type="SUPFAM" id="SSF109604">
    <property type="entry name" value="HD-domain/PDEase-like"/>
    <property type="match status" value="1"/>
</dbReference>
<dbReference type="FunFam" id="3.10.20.30:FF:000002">
    <property type="entry name" value="GTP pyrophosphokinase (RelA/SpoT)"/>
    <property type="match status" value="1"/>
</dbReference>
<dbReference type="InterPro" id="IPR045865">
    <property type="entry name" value="ACT-like_dom_sf"/>
</dbReference>
<dbReference type="SUPFAM" id="SSF55021">
    <property type="entry name" value="ACT-like"/>
    <property type="match status" value="1"/>
</dbReference>
<dbReference type="SMART" id="SM00471">
    <property type="entry name" value="HDc"/>
    <property type="match status" value="1"/>
</dbReference>
<reference evidence="3" key="1">
    <citation type="submission" date="2018-02" db="EMBL/GenBank/DDBJ databases">
        <authorList>
            <person name="Vasarhelyi B.M."/>
            <person name="Deshmukh S."/>
            <person name="Balint B."/>
            <person name="Kukolya J."/>
        </authorList>
    </citation>
    <scope>NUCLEOTIDE SEQUENCE</scope>
    <source>
        <strain evidence="3">KB22</strain>
    </source>
</reference>
<dbReference type="InterPro" id="IPR002912">
    <property type="entry name" value="ACT_dom"/>
</dbReference>
<dbReference type="Pfam" id="PF04607">
    <property type="entry name" value="RelA_SpoT"/>
    <property type="match status" value="1"/>
</dbReference>
<dbReference type="Gene3D" id="3.30.460.10">
    <property type="entry name" value="Beta Polymerase, domain 2"/>
    <property type="match status" value="1"/>
</dbReference>
<dbReference type="Proteomes" id="UP000616201">
    <property type="component" value="Unassembled WGS sequence"/>
</dbReference>
<dbReference type="SUPFAM" id="SSF81271">
    <property type="entry name" value="TGS-like"/>
    <property type="match status" value="1"/>
</dbReference>
<comment type="caution">
    <text evidence="3">The sequence shown here is derived from an EMBL/GenBank/DDBJ whole genome shotgun (WGS) entry which is preliminary data.</text>
</comment>
<dbReference type="PROSITE" id="PS51880">
    <property type="entry name" value="TGS"/>
    <property type="match status" value="1"/>
</dbReference>
<organism evidence="3 4">
    <name type="scientific">Sphingobacterium hungaricum</name>
    <dbReference type="NCBI Taxonomy" id="2082723"/>
    <lineage>
        <taxon>Bacteria</taxon>
        <taxon>Pseudomonadati</taxon>
        <taxon>Bacteroidota</taxon>
        <taxon>Sphingobacteriia</taxon>
        <taxon>Sphingobacteriales</taxon>
        <taxon>Sphingobacteriaceae</taxon>
        <taxon>Sphingobacterium</taxon>
    </lineage>
</organism>
<dbReference type="RefSeq" id="WP_196936869.1">
    <property type="nucleotide sequence ID" value="NZ_MU158698.1"/>
</dbReference>
<dbReference type="InterPro" id="IPR045600">
    <property type="entry name" value="RelA/SpoT_AH_RIS"/>
</dbReference>
<keyword evidence="4" id="KW-1185">Reference proteome</keyword>
<dbReference type="Pfam" id="PF02824">
    <property type="entry name" value="TGS"/>
    <property type="match status" value="1"/>
</dbReference>
<dbReference type="CDD" id="cd01668">
    <property type="entry name" value="TGS_RSH"/>
    <property type="match status" value="1"/>
</dbReference>
<dbReference type="InterPro" id="IPR033655">
    <property type="entry name" value="TGS_RelA/SpoT"/>
</dbReference>
<dbReference type="Gene3D" id="3.10.20.30">
    <property type="match status" value="1"/>
</dbReference>
<dbReference type="NCBIfam" id="TIGR00691">
    <property type="entry name" value="spoT_relA"/>
    <property type="match status" value="1"/>
</dbReference>
<protein>
    <submittedName>
        <fullName evidence="3">RelA/SpoT family protein</fullName>
    </submittedName>
</protein>
<dbReference type="InterPro" id="IPR007685">
    <property type="entry name" value="RelA_SpoT"/>
</dbReference>
<dbReference type="InterPro" id="IPR012675">
    <property type="entry name" value="Beta-grasp_dom_sf"/>
</dbReference>
<dbReference type="Pfam" id="PF19296">
    <property type="entry name" value="RelA_AH_RIS"/>
    <property type="match status" value="1"/>
</dbReference>
<dbReference type="AlphaFoldDB" id="A0A928YR74"/>
<dbReference type="InterPro" id="IPR004095">
    <property type="entry name" value="TGS"/>
</dbReference>
<dbReference type="CDD" id="cd04876">
    <property type="entry name" value="ACT_RelA-SpoT"/>
    <property type="match status" value="1"/>
</dbReference>
<accession>A0A928YR74</accession>
<dbReference type="GO" id="GO:0015969">
    <property type="term" value="P:guanosine tetraphosphate metabolic process"/>
    <property type="evidence" value="ECO:0007669"/>
    <property type="project" value="InterPro"/>
</dbReference>
<evidence type="ECO:0000313" key="4">
    <source>
        <dbReference type="Proteomes" id="UP000616201"/>
    </source>
</evidence>
<dbReference type="PANTHER" id="PTHR21262">
    <property type="entry name" value="GUANOSINE-3',5'-BIS DIPHOSPHATE 3'-PYROPHOSPHOHYDROLASE"/>
    <property type="match status" value="1"/>
</dbReference>
<dbReference type="FunFam" id="1.10.3210.10:FF:000001">
    <property type="entry name" value="GTP pyrophosphokinase RelA"/>
    <property type="match status" value="1"/>
</dbReference>
<dbReference type="Pfam" id="PF13291">
    <property type="entry name" value="ACT_4"/>
    <property type="match status" value="1"/>
</dbReference>
<dbReference type="Pfam" id="PF13328">
    <property type="entry name" value="HD_4"/>
    <property type="match status" value="1"/>
</dbReference>
<gene>
    <name evidence="3" type="ORF">C4F49_15130</name>
</gene>
<evidence type="ECO:0000259" key="2">
    <source>
        <dbReference type="PROSITE" id="PS51880"/>
    </source>
</evidence>